<evidence type="ECO:0000313" key="1">
    <source>
        <dbReference type="EMBL" id="GFF26480.1"/>
    </source>
</evidence>
<gene>
    <name evidence="1" type="ORF">IFM46972_01799</name>
</gene>
<proteinExistence type="predicted"/>
<dbReference type="Proteomes" id="UP000465221">
    <property type="component" value="Unassembled WGS sequence"/>
</dbReference>
<dbReference type="EMBL" id="BLKC01000008">
    <property type="protein sequence ID" value="GFF26480.1"/>
    <property type="molecule type" value="Genomic_DNA"/>
</dbReference>
<evidence type="ECO:0000313" key="2">
    <source>
        <dbReference type="Proteomes" id="UP000465221"/>
    </source>
</evidence>
<protein>
    <submittedName>
        <fullName evidence="1">Uncharacterized protein</fullName>
    </submittedName>
</protein>
<name>A0A8H3N9P2_9EURO</name>
<organism evidence="1 2">
    <name type="scientific">Aspergillus udagawae</name>
    <dbReference type="NCBI Taxonomy" id="91492"/>
    <lineage>
        <taxon>Eukaryota</taxon>
        <taxon>Fungi</taxon>
        <taxon>Dikarya</taxon>
        <taxon>Ascomycota</taxon>
        <taxon>Pezizomycotina</taxon>
        <taxon>Eurotiomycetes</taxon>
        <taxon>Eurotiomycetidae</taxon>
        <taxon>Eurotiales</taxon>
        <taxon>Aspergillaceae</taxon>
        <taxon>Aspergillus</taxon>
        <taxon>Aspergillus subgen. Fumigati</taxon>
    </lineage>
</organism>
<accession>A0A8H3N9P2</accession>
<sequence length="122" mass="12816">MVGLGSGIKLSPIRAESDGAPACLGKYLSYILAGCGSTTGVECKQNTYYEVPFVLGSGPLPLILPCLKAVGKQGKQWILAIVIMVLQSINVAPLRDVPANNGPLPTIFNSSTSVNSIWIVRS</sequence>
<reference evidence="1 2" key="1">
    <citation type="submission" date="2020-01" db="EMBL/GenBank/DDBJ databases">
        <title>Draft genome sequence of Aspergillus udagawae IFM 46972.</title>
        <authorList>
            <person name="Takahashi H."/>
            <person name="Yaguchi T."/>
        </authorList>
    </citation>
    <scope>NUCLEOTIDE SEQUENCE [LARGE SCALE GENOMIC DNA]</scope>
    <source>
        <strain evidence="1 2">IFM 46972</strain>
    </source>
</reference>
<comment type="caution">
    <text evidence="1">The sequence shown here is derived from an EMBL/GenBank/DDBJ whole genome shotgun (WGS) entry which is preliminary data.</text>
</comment>
<dbReference type="AlphaFoldDB" id="A0A8H3N9P2"/>